<gene>
    <name evidence="1" type="ORF">UFOPK2870_01487</name>
</gene>
<dbReference type="AlphaFoldDB" id="A0A6J6VTS5"/>
<dbReference type="SUPFAM" id="SSF102588">
    <property type="entry name" value="LmbE-like"/>
    <property type="match status" value="1"/>
</dbReference>
<protein>
    <submittedName>
        <fullName evidence="1">Unannotated protein</fullName>
    </submittedName>
</protein>
<dbReference type="InterPro" id="IPR024078">
    <property type="entry name" value="LmbE-like_dom_sf"/>
</dbReference>
<dbReference type="InterPro" id="IPR003737">
    <property type="entry name" value="GlcNAc_PI_deacetylase-related"/>
</dbReference>
<dbReference type="Gene3D" id="3.40.50.10320">
    <property type="entry name" value="LmbE-like"/>
    <property type="match status" value="1"/>
</dbReference>
<dbReference type="EMBL" id="CAEZZL010000192">
    <property type="protein sequence ID" value="CAB4774238.1"/>
    <property type="molecule type" value="Genomic_DNA"/>
</dbReference>
<reference evidence="1" key="1">
    <citation type="submission" date="2020-05" db="EMBL/GenBank/DDBJ databases">
        <authorList>
            <person name="Chiriac C."/>
            <person name="Salcher M."/>
            <person name="Ghai R."/>
            <person name="Kavagutti S V."/>
        </authorList>
    </citation>
    <scope>NUCLEOTIDE SEQUENCE</scope>
</reference>
<organism evidence="1">
    <name type="scientific">freshwater metagenome</name>
    <dbReference type="NCBI Taxonomy" id="449393"/>
    <lineage>
        <taxon>unclassified sequences</taxon>
        <taxon>metagenomes</taxon>
        <taxon>ecological metagenomes</taxon>
    </lineage>
</organism>
<accession>A0A6J6VTS5</accession>
<name>A0A6J6VTS5_9ZZZZ</name>
<evidence type="ECO:0000313" key="1">
    <source>
        <dbReference type="EMBL" id="CAB4774238.1"/>
    </source>
</evidence>
<dbReference type="PANTHER" id="PTHR12993:SF11">
    <property type="entry name" value="N-ACETYLGLUCOSAMINYL-PHOSPHATIDYLINOSITOL DE-N-ACETYLASE"/>
    <property type="match status" value="1"/>
</dbReference>
<dbReference type="PANTHER" id="PTHR12993">
    <property type="entry name" value="N-ACETYLGLUCOSAMINYL-PHOSPHATIDYLINOSITOL DE-N-ACETYLASE-RELATED"/>
    <property type="match status" value="1"/>
</dbReference>
<dbReference type="Pfam" id="PF02585">
    <property type="entry name" value="PIG-L"/>
    <property type="match status" value="1"/>
</dbReference>
<dbReference type="GO" id="GO:0016811">
    <property type="term" value="F:hydrolase activity, acting on carbon-nitrogen (but not peptide) bonds, in linear amides"/>
    <property type="evidence" value="ECO:0007669"/>
    <property type="project" value="TreeGrafter"/>
</dbReference>
<sequence length="265" mass="29009">MSTLVCFHAHPDDECIGTGGTIARASAEGHRVVLVVATNGDHGEIPAEMPAGKTLVEVRREETMKSAETLGIHRVVWLGYEDSGMTGWEQNTNAGAFCNASLDEAAHKLADVLREEHADVLTTYDWHGGYGHPDHIMVHKVGHRAAELFPAVRVLEGTMNRDQIRRGIDAARAAGLLPEGEGFDADGPADDGNPMGTLESEINYKVDVVKFATLKRAAMKCHASQLSDSGFFMAMDDERFAAQFGNEWFIDPKSNEPMRDGWIFE</sequence>
<proteinExistence type="predicted"/>